<dbReference type="InterPro" id="IPR014472">
    <property type="entry name" value="CHOPT"/>
</dbReference>
<evidence type="ECO:0000256" key="4">
    <source>
        <dbReference type="ARBA" id="ARBA00023136"/>
    </source>
</evidence>
<comment type="similarity">
    <text evidence="2 5">Belongs to the CDP-alcohol phosphatidyltransferase class-I family.</text>
</comment>
<evidence type="ECO:0000313" key="7">
    <source>
        <dbReference type="EMBL" id="KAK7233470.1"/>
    </source>
</evidence>
<evidence type="ECO:0000256" key="2">
    <source>
        <dbReference type="ARBA" id="ARBA00010441"/>
    </source>
</evidence>
<accession>A0ABR1FMC8</accession>
<feature type="transmembrane region" description="Helical" evidence="6">
    <location>
        <begin position="295"/>
        <end position="312"/>
    </location>
</feature>
<feature type="transmembrane region" description="Helical" evidence="6">
    <location>
        <begin position="149"/>
        <end position="172"/>
    </location>
</feature>
<keyword evidence="3 5" id="KW-0808">Transferase</keyword>
<keyword evidence="6" id="KW-0812">Transmembrane</keyword>
<feature type="transmembrane region" description="Helical" evidence="6">
    <location>
        <begin position="59"/>
        <end position="81"/>
    </location>
</feature>
<feature type="transmembrane region" description="Helical" evidence="6">
    <location>
        <begin position="224"/>
        <end position="246"/>
    </location>
</feature>
<dbReference type="InterPro" id="IPR043130">
    <property type="entry name" value="CDP-OH_PTrfase_TM_dom"/>
</dbReference>
<protein>
    <submittedName>
        <fullName evidence="7">CDP-alcohol phosphatidyltransferase</fullName>
    </submittedName>
</protein>
<evidence type="ECO:0000256" key="3">
    <source>
        <dbReference type="ARBA" id="ARBA00022679"/>
    </source>
</evidence>
<keyword evidence="8" id="KW-1185">Reference proteome</keyword>
<dbReference type="PANTHER" id="PTHR10414">
    <property type="entry name" value="ETHANOLAMINEPHOSPHOTRANSFERASE"/>
    <property type="match status" value="1"/>
</dbReference>
<name>A0ABR1FMC8_AURAN</name>
<proteinExistence type="inferred from homology"/>
<sequence length="341" mass="36200">MDWLFNPLPKAGMDWVFGVVPTAESLKTYKYRSPNLSLFERLFLDDFWGWLPGHVYPAWLAPNAITCAGLGAIAGMTALVLRTSPDLAGAAPRWVYGVCGASVWLYQTLDGSDGKQARATKSGSALGEVMDHGVDALATVLITVSSMDMAAFGASSWCTWTPVLTSCAGFYLSNMVLIHKGRQDFQEVDIQEMLCGIQVAFGIGAWRGARFFRRALPLGLTPRWLFVVAGSGGSVANCAMYVASVSKTDKPAHLRPQFLALGAFLGAAAFNVATLGGRGVAPFVLAATAAFGDRARWRVALAAAGLAFVGAARSARAMADALGVDVFTTPPARRRRPGVAD</sequence>
<evidence type="ECO:0000313" key="8">
    <source>
        <dbReference type="Proteomes" id="UP001363151"/>
    </source>
</evidence>
<comment type="caution">
    <text evidence="7">The sequence shown here is derived from an EMBL/GenBank/DDBJ whole genome shotgun (WGS) entry which is preliminary data.</text>
</comment>
<dbReference type="EMBL" id="JBBJCI010000359">
    <property type="protein sequence ID" value="KAK7233470.1"/>
    <property type="molecule type" value="Genomic_DNA"/>
</dbReference>
<keyword evidence="6" id="KW-1133">Transmembrane helix</keyword>
<feature type="transmembrane region" description="Helical" evidence="6">
    <location>
        <begin position="258"/>
        <end position="275"/>
    </location>
</feature>
<reference evidence="7 8" key="1">
    <citation type="submission" date="2024-03" db="EMBL/GenBank/DDBJ databases">
        <title>Aureococcus anophagefferens CCMP1851 and Kratosvirus quantuckense: Draft genome of a second virus-susceptible host strain in the model system.</title>
        <authorList>
            <person name="Chase E."/>
            <person name="Truchon A.R."/>
            <person name="Schepens W."/>
            <person name="Wilhelm S.W."/>
        </authorList>
    </citation>
    <scope>NUCLEOTIDE SEQUENCE [LARGE SCALE GENOMIC DNA]</scope>
    <source>
        <strain evidence="7 8">CCMP1851</strain>
    </source>
</reference>
<dbReference type="InterPro" id="IPR048254">
    <property type="entry name" value="CDP_ALCOHOL_P_TRANSF_CS"/>
</dbReference>
<dbReference type="PROSITE" id="PS00379">
    <property type="entry name" value="CDP_ALCOHOL_P_TRANSF"/>
    <property type="match status" value="1"/>
</dbReference>
<evidence type="ECO:0000256" key="5">
    <source>
        <dbReference type="RuleBase" id="RU003750"/>
    </source>
</evidence>
<evidence type="ECO:0000256" key="6">
    <source>
        <dbReference type="SAM" id="Phobius"/>
    </source>
</evidence>
<dbReference type="Gene3D" id="1.20.120.1760">
    <property type="match status" value="1"/>
</dbReference>
<keyword evidence="4 6" id="KW-0472">Membrane</keyword>
<gene>
    <name evidence="7" type="ORF">SO694_00104041</name>
</gene>
<dbReference type="Pfam" id="PF01066">
    <property type="entry name" value="CDP-OH_P_transf"/>
    <property type="match status" value="1"/>
</dbReference>
<dbReference type="PANTHER" id="PTHR10414:SF37">
    <property type="entry name" value="BB IN A BOXCAR, ISOFORM C"/>
    <property type="match status" value="1"/>
</dbReference>
<dbReference type="Proteomes" id="UP001363151">
    <property type="component" value="Unassembled WGS sequence"/>
</dbReference>
<comment type="subcellular location">
    <subcellularLocation>
        <location evidence="1">Membrane</location>
    </subcellularLocation>
</comment>
<dbReference type="InterPro" id="IPR000462">
    <property type="entry name" value="CDP-OH_P_trans"/>
</dbReference>
<organism evidence="7 8">
    <name type="scientific">Aureococcus anophagefferens</name>
    <name type="common">Harmful bloom alga</name>
    <dbReference type="NCBI Taxonomy" id="44056"/>
    <lineage>
        <taxon>Eukaryota</taxon>
        <taxon>Sar</taxon>
        <taxon>Stramenopiles</taxon>
        <taxon>Ochrophyta</taxon>
        <taxon>Pelagophyceae</taxon>
        <taxon>Pelagomonadales</taxon>
        <taxon>Pelagomonadaceae</taxon>
        <taxon>Aureococcus</taxon>
    </lineage>
</organism>
<evidence type="ECO:0000256" key="1">
    <source>
        <dbReference type="ARBA" id="ARBA00004370"/>
    </source>
</evidence>